<feature type="chain" id="PRO_5013295742" description="DUF4476 domain-containing protein" evidence="1">
    <location>
        <begin position="20"/>
        <end position="664"/>
    </location>
</feature>
<feature type="domain" description="DUF4476" evidence="2">
    <location>
        <begin position="139"/>
        <end position="227"/>
    </location>
</feature>
<evidence type="ECO:0000259" key="2">
    <source>
        <dbReference type="Pfam" id="PF14771"/>
    </source>
</evidence>
<keyword evidence="4" id="KW-1185">Reference proteome</keyword>
<feature type="domain" description="DUF4476" evidence="2">
    <location>
        <begin position="244"/>
        <end position="334"/>
    </location>
</feature>
<keyword evidence="1" id="KW-0732">Signal</keyword>
<protein>
    <recommendedName>
        <fullName evidence="2">DUF4476 domain-containing protein</fullName>
    </recommendedName>
</protein>
<evidence type="ECO:0000313" key="3">
    <source>
        <dbReference type="EMBL" id="SKB83098.1"/>
    </source>
</evidence>
<dbReference type="Pfam" id="PF14771">
    <property type="entry name" value="DUF4476"/>
    <property type="match status" value="5"/>
</dbReference>
<dbReference type="Proteomes" id="UP000189981">
    <property type="component" value="Unassembled WGS sequence"/>
</dbReference>
<proteinExistence type="predicted"/>
<feature type="domain" description="DUF4476" evidence="2">
    <location>
        <begin position="351"/>
        <end position="441"/>
    </location>
</feature>
<gene>
    <name evidence="3" type="ORF">SAMN05661099_2991</name>
</gene>
<feature type="signal peptide" evidence="1">
    <location>
        <begin position="1"/>
        <end position="19"/>
    </location>
</feature>
<dbReference type="EMBL" id="FUYR01000003">
    <property type="protein sequence ID" value="SKB83098.1"/>
    <property type="molecule type" value="Genomic_DNA"/>
</dbReference>
<feature type="domain" description="DUF4476" evidence="2">
    <location>
        <begin position="565"/>
        <end position="655"/>
    </location>
</feature>
<organism evidence="3 4">
    <name type="scientific">Daejeonella lutea</name>
    <dbReference type="NCBI Taxonomy" id="572036"/>
    <lineage>
        <taxon>Bacteria</taxon>
        <taxon>Pseudomonadati</taxon>
        <taxon>Bacteroidota</taxon>
        <taxon>Sphingobacteriia</taxon>
        <taxon>Sphingobacteriales</taxon>
        <taxon>Sphingobacteriaceae</taxon>
        <taxon>Daejeonella</taxon>
    </lineage>
</organism>
<dbReference type="STRING" id="572036.SAMN05661099_2991"/>
<dbReference type="OrthoDB" id="1033069at2"/>
<dbReference type="InterPro" id="IPR028011">
    <property type="entry name" value="DUF4476"/>
</dbReference>
<dbReference type="RefSeq" id="WP_079703502.1">
    <property type="nucleotide sequence ID" value="NZ_FUYR01000003.1"/>
</dbReference>
<feature type="domain" description="DUF4476" evidence="2">
    <location>
        <begin position="457"/>
        <end position="548"/>
    </location>
</feature>
<dbReference type="AlphaFoldDB" id="A0A1T5EH29"/>
<accession>A0A1T5EH29</accession>
<name>A0A1T5EH29_9SPHI</name>
<reference evidence="4" key="1">
    <citation type="submission" date="2017-02" db="EMBL/GenBank/DDBJ databases">
        <authorList>
            <person name="Varghese N."/>
            <person name="Submissions S."/>
        </authorList>
    </citation>
    <scope>NUCLEOTIDE SEQUENCE [LARGE SCALE GENOMIC DNA]</scope>
    <source>
        <strain evidence="4">DSM 22385</strain>
    </source>
</reference>
<evidence type="ECO:0000313" key="4">
    <source>
        <dbReference type="Proteomes" id="UP000189981"/>
    </source>
</evidence>
<sequence>MKTLLSTIMVCFLAIPGIAQTTSTVNIIFRGITKTTNNYEVRIDDRRYFSNTNTNNSATVYKIAVNNILTGNRALKVYKLRNNSIATNASTQNTLIYSNNFVLREGYEMNITVRANGSVAFSEDMSEGMNPGTSAPMATVAFNNLKQSIQAQNSQAVRAERVRDAFINTNNHFTSAQVRQLLVMVTSESDKLDLAKLAYSTVTDPQNYAAIGNIFTSTSRRNEFAAYVQAKGDVTADPATRVAITDANFNTLVTNVKNKWSQSLKGEAIREALVNSNYYYTSTQVRQLMGLVSSETDRMDLIKLAYPVVSDTNNFPGLYDVFASTANRTEFNEFVVAKGGVAVNTGVRTLITSSNFNILMQNIQAKWSQALKTEAVRDAFVNTNNYYTTTQVRQLLGAVTSETDRMELVKLSYPAVSDVNNFGTLYDVFASTANRTEFNDFVISKGGVVVNTGVKAQMSAANFNILMNNIQAKYSQALKTDAVRDVFINTNNYFSTAQIRQLLTVVTSEYDRLELAKQSFRSVMDPAVFYQLGDLFTNATYRTEFNNYASAQTGVSANAGVRTPMSNSDFSVLVLTVRSNLLQLLKVQAERDIFANPNNFFTTAQVKQLIGLINSEPNRLELAKLSYRSITDPANFTQLNDLFKLQASKDELAAYVNTYQVAGN</sequence>
<evidence type="ECO:0000256" key="1">
    <source>
        <dbReference type="SAM" id="SignalP"/>
    </source>
</evidence>